<dbReference type="OrthoDB" id="2432110at2759"/>
<dbReference type="RefSeq" id="XP_021883501.1">
    <property type="nucleotide sequence ID" value="XM_022026416.1"/>
</dbReference>
<feature type="region of interest" description="Disordered" evidence="2">
    <location>
        <begin position="1"/>
        <end position="107"/>
    </location>
</feature>
<organism evidence="3 4">
    <name type="scientific">Lobosporangium transversale</name>
    <dbReference type="NCBI Taxonomy" id="64571"/>
    <lineage>
        <taxon>Eukaryota</taxon>
        <taxon>Fungi</taxon>
        <taxon>Fungi incertae sedis</taxon>
        <taxon>Mucoromycota</taxon>
        <taxon>Mortierellomycotina</taxon>
        <taxon>Mortierellomycetes</taxon>
        <taxon>Mortierellales</taxon>
        <taxon>Mortierellaceae</taxon>
        <taxon>Lobosporangium</taxon>
    </lineage>
</organism>
<evidence type="ECO:0000256" key="2">
    <source>
        <dbReference type="SAM" id="MobiDB-lite"/>
    </source>
</evidence>
<feature type="region of interest" description="Disordered" evidence="2">
    <location>
        <begin position="124"/>
        <end position="188"/>
    </location>
</feature>
<dbReference type="InParanoid" id="A0A1Y2GTV8"/>
<dbReference type="EMBL" id="MCFF01000009">
    <property type="protein sequence ID" value="ORZ23687.1"/>
    <property type="molecule type" value="Genomic_DNA"/>
</dbReference>
<dbReference type="SUPFAM" id="SSF57997">
    <property type="entry name" value="Tropomyosin"/>
    <property type="match status" value="1"/>
</dbReference>
<feature type="coiled-coil region" evidence="1">
    <location>
        <begin position="199"/>
        <end position="240"/>
    </location>
</feature>
<reference evidence="3 4" key="1">
    <citation type="submission" date="2016-07" db="EMBL/GenBank/DDBJ databases">
        <title>Pervasive Adenine N6-methylation of Active Genes in Fungi.</title>
        <authorList>
            <consortium name="DOE Joint Genome Institute"/>
            <person name="Mondo S.J."/>
            <person name="Dannebaum R.O."/>
            <person name="Kuo R.C."/>
            <person name="Labutti K."/>
            <person name="Haridas S."/>
            <person name="Kuo A."/>
            <person name="Salamov A."/>
            <person name="Ahrendt S.R."/>
            <person name="Lipzen A."/>
            <person name="Sullivan W."/>
            <person name="Andreopoulos W.B."/>
            <person name="Clum A."/>
            <person name="Lindquist E."/>
            <person name="Daum C."/>
            <person name="Ramamoorthy G.K."/>
            <person name="Gryganskyi A."/>
            <person name="Culley D."/>
            <person name="Magnuson J.K."/>
            <person name="James T.Y."/>
            <person name="O'Malley M.A."/>
            <person name="Stajich J.E."/>
            <person name="Spatafora J.W."/>
            <person name="Visel A."/>
            <person name="Grigoriev I.V."/>
        </authorList>
    </citation>
    <scope>NUCLEOTIDE SEQUENCE [LARGE SCALE GENOMIC DNA]</scope>
    <source>
        <strain evidence="3 4">NRRL 3116</strain>
    </source>
</reference>
<protein>
    <submittedName>
        <fullName evidence="3">Uncharacterized protein</fullName>
    </submittedName>
</protein>
<dbReference type="GeneID" id="33568259"/>
<name>A0A1Y2GTV8_9FUNG</name>
<feature type="region of interest" description="Disordered" evidence="2">
    <location>
        <begin position="320"/>
        <end position="343"/>
    </location>
</feature>
<sequence>MIPYFIPPQPQSTLGQQASREVGNVDPALDASLMTPPMSPTESSFGFHSNSTIEGRFASPSSQHSYLSSPNDWRSFKTDSVVSPTKGSMSSPVSLGSGSGSTLGSTGLSPRAVSFNWDRYEDFHEDQDDRDSQDESDNDHEGNSMTAKTPYYKQFEGHHSIVRRRSSYGGEDEGHYRHELGQPTEEPYDSLRHGIGLSLSDMNEELEKARAQMSRASRAMRNMEHELQVMQQSIDESKASNASARSAIEENFWRLECLARTIEKDRQESQKRIQAVGRDCNEAIETVTNWEVRIDWLEKRVDNTSEYVSELVLSEQECRELDTATQDPAPGCGTDEAPDGEASWTESVTFTCAFVVTIPV</sequence>
<feature type="compositionally biased region" description="Low complexity" evidence="2">
    <location>
        <begin position="87"/>
        <end position="107"/>
    </location>
</feature>
<feature type="compositionally biased region" description="Pro residues" evidence="2">
    <location>
        <begin position="1"/>
        <end position="10"/>
    </location>
</feature>
<keyword evidence="1" id="KW-0175">Coiled coil</keyword>
<evidence type="ECO:0000313" key="4">
    <source>
        <dbReference type="Proteomes" id="UP000193648"/>
    </source>
</evidence>
<evidence type="ECO:0000256" key="1">
    <source>
        <dbReference type="SAM" id="Coils"/>
    </source>
</evidence>
<accession>A0A1Y2GTV8</accession>
<feature type="compositionally biased region" description="Acidic residues" evidence="2">
    <location>
        <begin position="124"/>
        <end position="138"/>
    </location>
</feature>
<dbReference type="AlphaFoldDB" id="A0A1Y2GTV8"/>
<feature type="compositionally biased region" description="Low complexity" evidence="2">
    <location>
        <begin position="59"/>
        <end position="69"/>
    </location>
</feature>
<proteinExistence type="predicted"/>
<keyword evidence="4" id="KW-1185">Reference proteome</keyword>
<gene>
    <name evidence="3" type="ORF">BCR41DRAFT_368842</name>
</gene>
<comment type="caution">
    <text evidence="3">The sequence shown here is derived from an EMBL/GenBank/DDBJ whole genome shotgun (WGS) entry which is preliminary data.</text>
</comment>
<feature type="compositionally biased region" description="Polar residues" evidence="2">
    <location>
        <begin position="40"/>
        <end position="53"/>
    </location>
</feature>
<evidence type="ECO:0000313" key="3">
    <source>
        <dbReference type="EMBL" id="ORZ23687.1"/>
    </source>
</evidence>
<dbReference type="Proteomes" id="UP000193648">
    <property type="component" value="Unassembled WGS sequence"/>
</dbReference>